<dbReference type="Gene3D" id="3.40.50.300">
    <property type="entry name" value="P-loop containing nucleotide triphosphate hydrolases"/>
    <property type="match status" value="1"/>
</dbReference>
<dbReference type="AlphaFoldDB" id="A0A285PX54"/>
<dbReference type="InterPro" id="IPR027417">
    <property type="entry name" value="P-loop_NTPase"/>
</dbReference>
<reference evidence="2" key="1">
    <citation type="submission" date="2017-09" db="EMBL/GenBank/DDBJ databases">
        <authorList>
            <person name="Shetty A S."/>
        </authorList>
    </citation>
    <scope>NUCLEOTIDE SEQUENCE [LARGE SCALE GENOMIC DNA]</scope>
</reference>
<name>A0A285PX54_9FIRM</name>
<dbReference type="GO" id="GO:0016787">
    <property type="term" value="F:hydrolase activity"/>
    <property type="evidence" value="ECO:0007669"/>
    <property type="project" value="UniProtKB-KW"/>
</dbReference>
<dbReference type="Proteomes" id="UP000217549">
    <property type="component" value="Chromosome I"/>
</dbReference>
<keyword evidence="1" id="KW-0378">Hydrolase</keyword>
<sequence length="46" mass="5238">MKPILNIENLTNVLDKFPSKMSGGQRQHVAAARTLILHTKCWLIHL</sequence>
<evidence type="ECO:0000313" key="2">
    <source>
        <dbReference type="Proteomes" id="UP000217549"/>
    </source>
</evidence>
<evidence type="ECO:0000313" key="1">
    <source>
        <dbReference type="EMBL" id="SOB73772.1"/>
    </source>
</evidence>
<proteinExistence type="predicted"/>
<dbReference type="KEGG" id="ehl:EHLA_3224"/>
<keyword evidence="2" id="KW-1185">Reference proteome</keyword>
<dbReference type="SUPFAM" id="SSF52540">
    <property type="entry name" value="P-loop containing nucleoside triphosphate hydrolases"/>
    <property type="match status" value="1"/>
</dbReference>
<protein>
    <submittedName>
        <fullName evidence="1">P-loop containing nucleoside triphosphate hydrolase</fullName>
    </submittedName>
</protein>
<dbReference type="EMBL" id="LT907978">
    <property type="protein sequence ID" value="SOB73772.1"/>
    <property type="molecule type" value="Genomic_DNA"/>
</dbReference>
<gene>
    <name evidence="1" type="ORF">EHLA_3224</name>
</gene>
<organism evidence="1 2">
    <name type="scientific">Anaerobutyricum hallii</name>
    <dbReference type="NCBI Taxonomy" id="39488"/>
    <lineage>
        <taxon>Bacteria</taxon>
        <taxon>Bacillati</taxon>
        <taxon>Bacillota</taxon>
        <taxon>Clostridia</taxon>
        <taxon>Lachnospirales</taxon>
        <taxon>Lachnospiraceae</taxon>
        <taxon>Anaerobutyricum</taxon>
    </lineage>
</organism>
<accession>A0A285PX54</accession>